<dbReference type="GO" id="GO:0005739">
    <property type="term" value="C:mitochondrion"/>
    <property type="evidence" value="ECO:0007669"/>
    <property type="project" value="UniProtKB-ARBA"/>
</dbReference>
<dbReference type="CDD" id="cd00105">
    <property type="entry name" value="KH-I"/>
    <property type="match status" value="2"/>
</dbReference>
<dbReference type="OrthoDB" id="9995375at2759"/>
<organism evidence="5">
    <name type="scientific">Camponotus floridanus</name>
    <name type="common">Florida carpenter ant</name>
    <dbReference type="NCBI Taxonomy" id="104421"/>
    <lineage>
        <taxon>Eukaryota</taxon>
        <taxon>Metazoa</taxon>
        <taxon>Ecdysozoa</taxon>
        <taxon>Arthropoda</taxon>
        <taxon>Hexapoda</taxon>
        <taxon>Insecta</taxon>
        <taxon>Pterygota</taxon>
        <taxon>Neoptera</taxon>
        <taxon>Endopterygota</taxon>
        <taxon>Hymenoptera</taxon>
        <taxon>Apocrita</taxon>
        <taxon>Aculeata</taxon>
        <taxon>Formicoidea</taxon>
        <taxon>Formicidae</taxon>
        <taxon>Formicinae</taxon>
        <taxon>Camponotus</taxon>
    </lineage>
</organism>
<proteinExistence type="predicted"/>
<dbReference type="Pfam" id="PF00013">
    <property type="entry name" value="KH_1"/>
    <property type="match status" value="1"/>
</dbReference>
<evidence type="ECO:0000313" key="4">
    <source>
        <dbReference type="EMBL" id="EFN67803.1"/>
    </source>
</evidence>
<dbReference type="InterPro" id="IPR004088">
    <property type="entry name" value="KH_dom_type_1"/>
</dbReference>
<dbReference type="FunFam" id="2.30.30.140:FF:000018">
    <property type="entry name" value="Serine/threonine-protein kinase 31"/>
    <property type="match status" value="1"/>
</dbReference>
<dbReference type="Pfam" id="PF00567">
    <property type="entry name" value="TUDOR"/>
    <property type="match status" value="1"/>
</dbReference>
<dbReference type="SUPFAM" id="SSF63748">
    <property type="entry name" value="Tudor/PWWP/MBT"/>
    <property type="match status" value="1"/>
</dbReference>
<dbReference type="Proteomes" id="UP000000311">
    <property type="component" value="Unassembled WGS sequence"/>
</dbReference>
<keyword evidence="2" id="KW-0812">Transmembrane</keyword>
<dbReference type="GO" id="GO:0007283">
    <property type="term" value="P:spermatogenesis"/>
    <property type="evidence" value="ECO:0007669"/>
    <property type="project" value="TreeGrafter"/>
</dbReference>
<keyword evidence="1" id="KW-0694">RNA-binding</keyword>
<evidence type="ECO:0000256" key="2">
    <source>
        <dbReference type="SAM" id="Phobius"/>
    </source>
</evidence>
<feature type="transmembrane region" description="Helical" evidence="2">
    <location>
        <begin position="6"/>
        <end position="28"/>
    </location>
</feature>
<dbReference type="GO" id="GO:0034587">
    <property type="term" value="P:piRNA processing"/>
    <property type="evidence" value="ECO:0007669"/>
    <property type="project" value="TreeGrafter"/>
</dbReference>
<dbReference type="InParanoid" id="E2AFB0"/>
<dbReference type="SUPFAM" id="SSF54791">
    <property type="entry name" value="Eukaryotic type KH-domain (KH-domain type I)"/>
    <property type="match status" value="3"/>
</dbReference>
<dbReference type="InterPro" id="IPR035437">
    <property type="entry name" value="SNase_OB-fold_sf"/>
</dbReference>
<accession>E2AFB0</accession>
<dbReference type="InterPro" id="IPR002999">
    <property type="entry name" value="Tudor"/>
</dbReference>
<dbReference type="PANTHER" id="PTHR22948:SF29">
    <property type="entry name" value="FI02030P-RELATED"/>
    <property type="match status" value="1"/>
</dbReference>
<dbReference type="AlphaFoldDB" id="E2AFB0"/>
<keyword evidence="2" id="KW-0472">Membrane</keyword>
<dbReference type="SMART" id="SM00333">
    <property type="entry name" value="TUDOR"/>
    <property type="match status" value="1"/>
</dbReference>
<dbReference type="PROSITE" id="PS50304">
    <property type="entry name" value="TUDOR"/>
    <property type="match status" value="1"/>
</dbReference>
<protein>
    <submittedName>
        <fullName evidence="4">Tudor and KH domain-containing protein</fullName>
    </submittedName>
</protein>
<sequence>MDKQFVIPILLGISLSTVSCVSLSMLLYSMFRKDDETKDDSDEQTILSSSITAHYEVPKELISAIIGIDGVIKRAIEIESGTHIHFDKKDGSPDYICIVKGNEADGIRLAELLIKNTLEIQPIIHAYELIELNRVCKKIGLLNKFRNKDIVQQIQKSSGATIILDYAAYKIEGRWRSKIKITGNLNQIGYAINQLEDKFYEVKYQAHMKHKREANIRMLTSSVNKNIENEIEDKIEDKIEGKIDDETNDETDDETYNVLYDELNDKRKNKIDDLENKIRVQIDDEIDNAIDDDFLQETGISKITSSSVPYKVWEEFIEKSGKTIEQIKKDFRDVEIIIKEDPISPDNNKVVIKGYLVPVEKIFMQIIHKMKGLEKEEIFNSNIQNITDNLKGDLRLFLIYKPSVPHKVWEKFIEKSGKTIEQLKQDFGDVEIIIEEDPISLDNNKVTLQGYLTAVTEAMRQIRDKVKGLDQKKSDQVISKVFLQIDQKRIEVFVSAVETPHKFWIQKIGPGNAALNNLVSEMTKYYNEAENRVLHKKKIKLYQIVAAKFSHDNKWYRAQVLSLGNFDCKVFYVDYGNVETIPINDVLELRTDMLCLELQAIECSLANIEPRENEWTAEAWLKFADLTHVRQEKPLIARIEQYIYPRSKLPDSDNTKSYYFCRSVPLLELYEKTDDKGIILMLLCSFYGVLGGRRYIAIPVDGIEGIDVIEVSPITASLSRVARQTEAYVPVAVPSIVHQDDSREHRPERSVTHILDYVDFGGQTGSNGAFSWYADYPAHHL</sequence>
<dbReference type="Gene3D" id="2.40.50.90">
    <property type="match status" value="1"/>
</dbReference>
<reference evidence="4 5" key="1">
    <citation type="journal article" date="2010" name="Science">
        <title>Genomic comparison of the ants Camponotus floridanus and Harpegnathos saltator.</title>
        <authorList>
            <person name="Bonasio R."/>
            <person name="Zhang G."/>
            <person name="Ye C."/>
            <person name="Mutti N.S."/>
            <person name="Fang X."/>
            <person name="Qin N."/>
            <person name="Donahue G."/>
            <person name="Yang P."/>
            <person name="Li Q."/>
            <person name="Li C."/>
            <person name="Zhang P."/>
            <person name="Huang Z."/>
            <person name="Berger S.L."/>
            <person name="Reinberg D."/>
            <person name="Wang J."/>
            <person name="Liebig J."/>
        </authorList>
    </citation>
    <scope>NUCLEOTIDE SEQUENCE [LARGE SCALE GENOMIC DNA]</scope>
    <source>
        <strain evidence="5">C129</strain>
    </source>
</reference>
<dbReference type="PROSITE" id="PS51257">
    <property type="entry name" value="PROKAR_LIPOPROTEIN"/>
    <property type="match status" value="1"/>
</dbReference>
<dbReference type="PROSITE" id="PS50084">
    <property type="entry name" value="KH_TYPE_1"/>
    <property type="match status" value="2"/>
</dbReference>
<dbReference type="OMA" id="EPRENEW"/>
<dbReference type="Gene3D" id="3.30.1370.10">
    <property type="entry name" value="K Homology domain, type 1"/>
    <property type="match status" value="1"/>
</dbReference>
<name>E2AFB0_CAMFO</name>
<evidence type="ECO:0000256" key="1">
    <source>
        <dbReference type="PROSITE-ProRule" id="PRU00117"/>
    </source>
</evidence>
<dbReference type="Gene3D" id="2.30.30.140">
    <property type="match status" value="1"/>
</dbReference>
<dbReference type="PANTHER" id="PTHR22948">
    <property type="entry name" value="TUDOR DOMAIN CONTAINING PROTEIN"/>
    <property type="match status" value="1"/>
</dbReference>
<dbReference type="InterPro" id="IPR004087">
    <property type="entry name" value="KH_dom"/>
</dbReference>
<feature type="domain" description="Tudor" evidence="3">
    <location>
        <begin position="538"/>
        <end position="596"/>
    </location>
</feature>
<dbReference type="SMART" id="SM00322">
    <property type="entry name" value="KH"/>
    <property type="match status" value="3"/>
</dbReference>
<dbReference type="GO" id="GO:0030719">
    <property type="term" value="P:P granule organization"/>
    <property type="evidence" value="ECO:0007669"/>
    <property type="project" value="TreeGrafter"/>
</dbReference>
<dbReference type="GO" id="GO:0003723">
    <property type="term" value="F:RNA binding"/>
    <property type="evidence" value="ECO:0007669"/>
    <property type="project" value="UniProtKB-UniRule"/>
</dbReference>
<dbReference type="InterPro" id="IPR050621">
    <property type="entry name" value="Tudor_domain_containing"/>
</dbReference>
<dbReference type="GO" id="GO:0043186">
    <property type="term" value="C:P granule"/>
    <property type="evidence" value="ECO:0007669"/>
    <property type="project" value="TreeGrafter"/>
</dbReference>
<dbReference type="STRING" id="104421.E2AFB0"/>
<dbReference type="EMBL" id="GL439108">
    <property type="protein sequence ID" value="EFN67803.1"/>
    <property type="molecule type" value="Genomic_DNA"/>
</dbReference>
<dbReference type="InterPro" id="IPR036612">
    <property type="entry name" value="KH_dom_type_1_sf"/>
</dbReference>
<dbReference type="Gene3D" id="3.30.310.210">
    <property type="match status" value="1"/>
</dbReference>
<gene>
    <name evidence="4" type="ORF">EAG_07301</name>
</gene>
<keyword evidence="5" id="KW-1185">Reference proteome</keyword>
<keyword evidence="2" id="KW-1133">Transmembrane helix</keyword>
<evidence type="ECO:0000259" key="3">
    <source>
        <dbReference type="PROSITE" id="PS50304"/>
    </source>
</evidence>
<evidence type="ECO:0000313" key="5">
    <source>
        <dbReference type="Proteomes" id="UP000000311"/>
    </source>
</evidence>